<dbReference type="AlphaFoldDB" id="A0A139BSR9"/>
<feature type="transmembrane region" description="Helical" evidence="1">
    <location>
        <begin position="36"/>
        <end position="54"/>
    </location>
</feature>
<gene>
    <name evidence="2" type="ORF">AWT59_1853</name>
</gene>
<evidence type="ECO:0000313" key="2">
    <source>
        <dbReference type="EMBL" id="KXS32032.1"/>
    </source>
</evidence>
<dbReference type="EMBL" id="LSLI01000045">
    <property type="protein sequence ID" value="KXS32032.1"/>
    <property type="molecule type" value="Genomic_DNA"/>
</dbReference>
<protein>
    <submittedName>
        <fullName evidence="2">Uncharacterized protein</fullName>
    </submittedName>
</protein>
<comment type="caution">
    <text evidence="2">The sequence shown here is derived from an EMBL/GenBank/DDBJ whole genome shotgun (WGS) entry which is preliminary data.</text>
</comment>
<organism evidence="2 3">
    <name type="scientific">Candidatus Gallionella acididurans</name>
    <dbReference type="NCBI Taxonomy" id="1796491"/>
    <lineage>
        <taxon>Bacteria</taxon>
        <taxon>Pseudomonadati</taxon>
        <taxon>Pseudomonadota</taxon>
        <taxon>Betaproteobacteria</taxon>
        <taxon>Nitrosomonadales</taxon>
        <taxon>Gallionellaceae</taxon>
        <taxon>Gallionella</taxon>
    </lineage>
</organism>
<dbReference type="Proteomes" id="UP000070578">
    <property type="component" value="Unassembled WGS sequence"/>
</dbReference>
<evidence type="ECO:0000313" key="3">
    <source>
        <dbReference type="Proteomes" id="UP000070578"/>
    </source>
</evidence>
<proteinExistence type="predicted"/>
<evidence type="ECO:0000256" key="1">
    <source>
        <dbReference type="SAM" id="Phobius"/>
    </source>
</evidence>
<name>A0A139BSR9_9PROT</name>
<accession>A0A139BSR9</accession>
<reference evidence="2 3" key="2">
    <citation type="submission" date="2016-03" db="EMBL/GenBank/DDBJ databases">
        <title>New uncultured bacterium of the family Gallionellaceae from acid mine drainage: description and reconstruction of genome based on metagenomic analysis of microbial community.</title>
        <authorList>
            <person name="Kadnikov V."/>
            <person name="Ivasenko D."/>
            <person name="Beletsky A."/>
            <person name="Mardanov A."/>
            <person name="Danilova E."/>
            <person name="Pimenov N."/>
            <person name="Karnachuk O."/>
            <person name="Ravin N."/>
        </authorList>
    </citation>
    <scope>NUCLEOTIDE SEQUENCE [LARGE SCALE GENOMIC DNA]</scope>
    <source>
        <strain evidence="2">ShG14-8</strain>
    </source>
</reference>
<keyword evidence="1" id="KW-0472">Membrane</keyword>
<keyword evidence="1" id="KW-0812">Transmembrane</keyword>
<keyword evidence="1" id="KW-1133">Transmembrane helix</keyword>
<reference evidence="2 3" key="1">
    <citation type="submission" date="2016-02" db="EMBL/GenBank/DDBJ databases">
        <authorList>
            <person name="Wen L."/>
            <person name="He K."/>
            <person name="Yang H."/>
        </authorList>
    </citation>
    <scope>NUCLEOTIDE SEQUENCE [LARGE SCALE GENOMIC DNA]</scope>
    <source>
        <strain evidence="2">ShG14-8</strain>
    </source>
</reference>
<sequence>MSYLAVMLFLGSAWIRSTWRDRKCADDRLWARKSFGYSIVMVLAMSLMMSVDSIPKPVFNAVSILPVVSR</sequence>